<protein>
    <submittedName>
        <fullName evidence="2">Uncharacterized protein</fullName>
    </submittedName>
</protein>
<evidence type="ECO:0000313" key="2">
    <source>
        <dbReference type="EMBL" id="ORX94555.1"/>
    </source>
</evidence>
<keyword evidence="3" id="KW-1185">Reference proteome</keyword>
<comment type="caution">
    <text evidence="2">The sequence shown here is derived from an EMBL/GenBank/DDBJ whole genome shotgun (WGS) entry which is preliminary data.</text>
</comment>
<keyword evidence="1" id="KW-0732">Signal</keyword>
<feature type="signal peptide" evidence="1">
    <location>
        <begin position="1"/>
        <end position="20"/>
    </location>
</feature>
<evidence type="ECO:0000313" key="3">
    <source>
        <dbReference type="Proteomes" id="UP000193498"/>
    </source>
</evidence>
<reference evidence="2 3" key="1">
    <citation type="submission" date="2016-07" db="EMBL/GenBank/DDBJ databases">
        <title>Pervasive Adenine N6-methylation of Active Genes in Fungi.</title>
        <authorList>
            <consortium name="DOE Joint Genome Institute"/>
            <person name="Mondo S.J."/>
            <person name="Dannebaum R.O."/>
            <person name="Kuo R.C."/>
            <person name="Labutti K."/>
            <person name="Haridas S."/>
            <person name="Kuo A."/>
            <person name="Salamov A."/>
            <person name="Ahrendt S.R."/>
            <person name="Lipzen A."/>
            <person name="Sullivan W."/>
            <person name="Andreopoulos W.B."/>
            <person name="Clum A."/>
            <person name="Lindquist E."/>
            <person name="Daum C."/>
            <person name="Ramamoorthy G.K."/>
            <person name="Gryganskyi A."/>
            <person name="Culley D."/>
            <person name="Magnuson J.K."/>
            <person name="James T.Y."/>
            <person name="O'Malley M.A."/>
            <person name="Stajich J.E."/>
            <person name="Spatafora J.W."/>
            <person name="Visel A."/>
            <person name="Grigoriev I.V."/>
        </authorList>
    </citation>
    <scope>NUCLEOTIDE SEQUENCE [LARGE SCALE GENOMIC DNA]</scope>
    <source>
        <strain evidence="2 3">CBS 931.73</strain>
    </source>
</reference>
<proteinExistence type="predicted"/>
<evidence type="ECO:0000256" key="1">
    <source>
        <dbReference type="SAM" id="SignalP"/>
    </source>
</evidence>
<gene>
    <name evidence="2" type="ORF">K493DRAFT_315419</name>
</gene>
<accession>A0A1Y1Y9I8</accession>
<dbReference type="InParanoid" id="A0A1Y1Y9I8"/>
<dbReference type="EMBL" id="MCFE01000201">
    <property type="protein sequence ID" value="ORX94555.1"/>
    <property type="molecule type" value="Genomic_DNA"/>
</dbReference>
<feature type="chain" id="PRO_5012575945" evidence="1">
    <location>
        <begin position="21"/>
        <end position="93"/>
    </location>
</feature>
<sequence length="93" mass="10153">MKQPRLADSLLLCGLGVDMGCWVNQQYTATCMDPPVIQISRASPQPQDQAMPSGWVRGDLDTNYVREDQDPASSSASPVMQLRVPYGADRGVL</sequence>
<dbReference type="Proteomes" id="UP000193498">
    <property type="component" value="Unassembled WGS sequence"/>
</dbReference>
<name>A0A1Y1Y9I8_9FUNG</name>
<organism evidence="2 3">
    <name type="scientific">Basidiobolus meristosporus CBS 931.73</name>
    <dbReference type="NCBI Taxonomy" id="1314790"/>
    <lineage>
        <taxon>Eukaryota</taxon>
        <taxon>Fungi</taxon>
        <taxon>Fungi incertae sedis</taxon>
        <taxon>Zoopagomycota</taxon>
        <taxon>Entomophthoromycotina</taxon>
        <taxon>Basidiobolomycetes</taxon>
        <taxon>Basidiobolales</taxon>
        <taxon>Basidiobolaceae</taxon>
        <taxon>Basidiobolus</taxon>
    </lineage>
</organism>
<dbReference type="AlphaFoldDB" id="A0A1Y1Y9I8"/>